<dbReference type="AlphaFoldDB" id="A0A6G0Y8W8"/>
<protein>
    <submittedName>
        <fullName evidence="4">Reverse transcriptase domain-containing protein</fullName>
    </submittedName>
</protein>
<dbReference type="EMBL" id="VUJU01005461">
    <property type="protein sequence ID" value="KAF0751150.1"/>
    <property type="molecule type" value="Genomic_DNA"/>
</dbReference>
<gene>
    <name evidence="4" type="ORF">FWK35_00019502</name>
</gene>
<keyword evidence="4" id="KW-0695">RNA-directed DNA polymerase</keyword>
<dbReference type="Gene3D" id="3.30.40.10">
    <property type="entry name" value="Zinc/RING finger domain, C3HC4 (zinc finger)"/>
    <property type="match status" value="1"/>
</dbReference>
<accession>A0A6G0Y8W8</accession>
<proteinExistence type="predicted"/>
<evidence type="ECO:0000256" key="2">
    <source>
        <dbReference type="ARBA" id="ARBA00022771"/>
    </source>
</evidence>
<dbReference type="OrthoDB" id="6606635at2759"/>
<evidence type="ECO:0000256" key="1">
    <source>
        <dbReference type="ARBA" id="ARBA00022723"/>
    </source>
</evidence>
<evidence type="ECO:0000313" key="4">
    <source>
        <dbReference type="EMBL" id="KAF0751150.1"/>
    </source>
</evidence>
<sequence length="211" mass="23271">MKHILVPCTLICSLHIKVAIGLSFGLVAYCFCFAPLSILYSTNCSKCNGVLADTDYVKCSICSKPFHIACTFISGLTGNNLETRCTTWLCTACELTQLENQLSDTKSSNYLADETVISEVIDRQARSRNLIVFNAAESDENNEDDMSISILHSITPNTAPALVSRLGQKQVNLVTLIEPSDVFIVLKNKHKLHTSSTYSSIRISPDRTIMQ</sequence>
<dbReference type="InterPro" id="IPR011011">
    <property type="entry name" value="Znf_FYVE_PHD"/>
</dbReference>
<keyword evidence="1" id="KW-0479">Metal-binding</keyword>
<keyword evidence="4" id="KW-0548">Nucleotidyltransferase</keyword>
<reference evidence="4 5" key="1">
    <citation type="submission" date="2019-08" db="EMBL/GenBank/DDBJ databases">
        <title>Whole genome of Aphis craccivora.</title>
        <authorList>
            <person name="Voronova N.V."/>
            <person name="Shulinski R.S."/>
            <person name="Bandarenka Y.V."/>
            <person name="Zhorov D.G."/>
            <person name="Warner D."/>
        </authorList>
    </citation>
    <scope>NUCLEOTIDE SEQUENCE [LARGE SCALE GENOMIC DNA]</scope>
    <source>
        <strain evidence="4">180601</strain>
        <tissue evidence="4">Whole Body</tissue>
    </source>
</reference>
<comment type="caution">
    <text evidence="4">The sequence shown here is derived from an EMBL/GenBank/DDBJ whole genome shotgun (WGS) entry which is preliminary data.</text>
</comment>
<dbReference type="GO" id="GO:0008270">
    <property type="term" value="F:zinc ion binding"/>
    <property type="evidence" value="ECO:0007669"/>
    <property type="project" value="UniProtKB-KW"/>
</dbReference>
<keyword evidence="4" id="KW-0808">Transferase</keyword>
<evidence type="ECO:0000313" key="5">
    <source>
        <dbReference type="Proteomes" id="UP000478052"/>
    </source>
</evidence>
<dbReference type="GO" id="GO:0003964">
    <property type="term" value="F:RNA-directed DNA polymerase activity"/>
    <property type="evidence" value="ECO:0007669"/>
    <property type="project" value="UniProtKB-KW"/>
</dbReference>
<dbReference type="SUPFAM" id="SSF57903">
    <property type="entry name" value="FYVE/PHD zinc finger"/>
    <property type="match status" value="1"/>
</dbReference>
<keyword evidence="3" id="KW-0862">Zinc</keyword>
<organism evidence="4 5">
    <name type="scientific">Aphis craccivora</name>
    <name type="common">Cowpea aphid</name>
    <dbReference type="NCBI Taxonomy" id="307492"/>
    <lineage>
        <taxon>Eukaryota</taxon>
        <taxon>Metazoa</taxon>
        <taxon>Ecdysozoa</taxon>
        <taxon>Arthropoda</taxon>
        <taxon>Hexapoda</taxon>
        <taxon>Insecta</taxon>
        <taxon>Pterygota</taxon>
        <taxon>Neoptera</taxon>
        <taxon>Paraneoptera</taxon>
        <taxon>Hemiptera</taxon>
        <taxon>Sternorrhyncha</taxon>
        <taxon>Aphidomorpha</taxon>
        <taxon>Aphidoidea</taxon>
        <taxon>Aphididae</taxon>
        <taxon>Aphidini</taxon>
        <taxon>Aphis</taxon>
        <taxon>Aphis</taxon>
    </lineage>
</organism>
<dbReference type="PROSITE" id="PS01359">
    <property type="entry name" value="ZF_PHD_1"/>
    <property type="match status" value="1"/>
</dbReference>
<dbReference type="InterPro" id="IPR013083">
    <property type="entry name" value="Znf_RING/FYVE/PHD"/>
</dbReference>
<dbReference type="InterPro" id="IPR019786">
    <property type="entry name" value="Zinc_finger_PHD-type_CS"/>
</dbReference>
<name>A0A6G0Y8W8_APHCR</name>
<dbReference type="Proteomes" id="UP000478052">
    <property type="component" value="Unassembled WGS sequence"/>
</dbReference>
<evidence type="ECO:0000256" key="3">
    <source>
        <dbReference type="ARBA" id="ARBA00022833"/>
    </source>
</evidence>
<keyword evidence="2" id="KW-0863">Zinc-finger</keyword>
<keyword evidence="5" id="KW-1185">Reference proteome</keyword>